<feature type="non-terminal residue" evidence="2">
    <location>
        <position position="216"/>
    </location>
</feature>
<reference evidence="2 3" key="1">
    <citation type="submission" date="2017-03" db="EMBL/GenBank/DDBJ databases">
        <title>Genome Survey of Euroglyphus maynei.</title>
        <authorList>
            <person name="Arlian L.G."/>
            <person name="Morgan M.S."/>
            <person name="Rider S.D."/>
        </authorList>
    </citation>
    <scope>NUCLEOTIDE SEQUENCE [LARGE SCALE GENOMIC DNA]</scope>
    <source>
        <strain evidence="2">Arlian Lab</strain>
        <tissue evidence="2">Whole body</tissue>
    </source>
</reference>
<feature type="compositionally biased region" description="Basic and acidic residues" evidence="1">
    <location>
        <begin position="165"/>
        <end position="174"/>
    </location>
</feature>
<dbReference type="Proteomes" id="UP000194236">
    <property type="component" value="Unassembled WGS sequence"/>
</dbReference>
<feature type="region of interest" description="Disordered" evidence="1">
    <location>
        <begin position="1"/>
        <end position="30"/>
    </location>
</feature>
<keyword evidence="3" id="KW-1185">Reference proteome</keyword>
<name>A0A1Y3AXJ7_EURMA</name>
<accession>A0A1Y3AXJ7</accession>
<dbReference type="AlphaFoldDB" id="A0A1Y3AXJ7"/>
<evidence type="ECO:0000313" key="3">
    <source>
        <dbReference type="Proteomes" id="UP000194236"/>
    </source>
</evidence>
<protein>
    <submittedName>
        <fullName evidence="2">Uncharacterized protein</fullName>
    </submittedName>
</protein>
<dbReference type="EMBL" id="MUJZ01054968">
    <property type="protein sequence ID" value="OTF72717.1"/>
    <property type="molecule type" value="Genomic_DNA"/>
</dbReference>
<feature type="compositionally biased region" description="Acidic residues" evidence="1">
    <location>
        <begin position="206"/>
        <end position="216"/>
    </location>
</feature>
<feature type="region of interest" description="Disordered" evidence="1">
    <location>
        <begin position="64"/>
        <end position="83"/>
    </location>
</feature>
<organism evidence="2 3">
    <name type="scientific">Euroglyphus maynei</name>
    <name type="common">Mayne's house dust mite</name>
    <dbReference type="NCBI Taxonomy" id="6958"/>
    <lineage>
        <taxon>Eukaryota</taxon>
        <taxon>Metazoa</taxon>
        <taxon>Ecdysozoa</taxon>
        <taxon>Arthropoda</taxon>
        <taxon>Chelicerata</taxon>
        <taxon>Arachnida</taxon>
        <taxon>Acari</taxon>
        <taxon>Acariformes</taxon>
        <taxon>Sarcoptiformes</taxon>
        <taxon>Astigmata</taxon>
        <taxon>Psoroptidia</taxon>
        <taxon>Analgoidea</taxon>
        <taxon>Pyroglyphidae</taxon>
        <taxon>Pyroglyphinae</taxon>
        <taxon>Euroglyphus</taxon>
    </lineage>
</organism>
<evidence type="ECO:0000313" key="2">
    <source>
        <dbReference type="EMBL" id="OTF72717.1"/>
    </source>
</evidence>
<gene>
    <name evidence="2" type="ORF">BLA29_007917</name>
</gene>
<evidence type="ECO:0000256" key="1">
    <source>
        <dbReference type="SAM" id="MobiDB-lite"/>
    </source>
</evidence>
<feature type="compositionally biased region" description="Polar residues" evidence="1">
    <location>
        <begin position="1"/>
        <end position="27"/>
    </location>
</feature>
<feature type="region of interest" description="Disordered" evidence="1">
    <location>
        <begin position="159"/>
        <end position="216"/>
    </location>
</feature>
<sequence>MITTTTIEPFSSSEMATQNESNNNVSGEKSDFNLHNIVDDLPSPTTIESIIENRITDEYQQESNNNNSIHANDSNQQPQIESESMNQNDLLEQLKRTRELLSIQIEKLKSLEQIMFWRRRETVMTTDTNVNHTNITDSSTIEPSSLITTELPYVDVTTTESSNDWDNHDEHDQDNQIDQPSNEMSTTTTNVPDIDKNITTTTTVSPDDDDDETTTP</sequence>
<comment type="caution">
    <text evidence="2">The sequence shown here is derived from an EMBL/GenBank/DDBJ whole genome shotgun (WGS) entry which is preliminary data.</text>
</comment>
<proteinExistence type="predicted"/>
<feature type="compositionally biased region" description="Polar residues" evidence="1">
    <location>
        <begin position="176"/>
        <end position="191"/>
    </location>
</feature>
<feature type="compositionally biased region" description="Low complexity" evidence="1">
    <location>
        <begin position="64"/>
        <end position="75"/>
    </location>
</feature>